<evidence type="ECO:0000256" key="1">
    <source>
        <dbReference type="SAM" id="MobiDB-lite"/>
    </source>
</evidence>
<accession>A0AAE1FA76</accession>
<reference evidence="2" key="1">
    <citation type="submission" date="2023-10" db="EMBL/GenBank/DDBJ databases">
        <title>Genome assemblies of two species of porcelain crab, Petrolisthes cinctipes and Petrolisthes manimaculis (Anomura: Porcellanidae).</title>
        <authorList>
            <person name="Angst P."/>
        </authorList>
    </citation>
    <scope>NUCLEOTIDE SEQUENCE</scope>
    <source>
        <strain evidence="2">PB745_01</strain>
        <tissue evidence="2">Gill</tissue>
    </source>
</reference>
<gene>
    <name evidence="2" type="ORF">Pcinc_024634</name>
</gene>
<dbReference type="EMBL" id="JAWQEG010002716">
    <property type="protein sequence ID" value="KAK3870103.1"/>
    <property type="molecule type" value="Genomic_DNA"/>
</dbReference>
<sequence length="142" mass="15815">MKIQKAQKAGGSTSGEGNIMPGKRTRSHSAESSTSSQQSCFFCRQPGVETLHDATTFKLDQRVRQCATQIGDHELLTRLSMGDMRALDAKYHSKCLMFLYNSAKSSVNVEYKTGHEREVSGIVMAELPLYIEDTHLENLLTD</sequence>
<name>A0AAE1FA76_PETCI</name>
<organism evidence="2 3">
    <name type="scientific">Petrolisthes cinctipes</name>
    <name type="common">Flat porcelain crab</name>
    <dbReference type="NCBI Taxonomy" id="88211"/>
    <lineage>
        <taxon>Eukaryota</taxon>
        <taxon>Metazoa</taxon>
        <taxon>Ecdysozoa</taxon>
        <taxon>Arthropoda</taxon>
        <taxon>Crustacea</taxon>
        <taxon>Multicrustacea</taxon>
        <taxon>Malacostraca</taxon>
        <taxon>Eumalacostraca</taxon>
        <taxon>Eucarida</taxon>
        <taxon>Decapoda</taxon>
        <taxon>Pleocyemata</taxon>
        <taxon>Anomura</taxon>
        <taxon>Galatheoidea</taxon>
        <taxon>Porcellanidae</taxon>
        <taxon>Petrolisthes</taxon>
    </lineage>
</organism>
<comment type="caution">
    <text evidence="2">The sequence shown here is derived from an EMBL/GenBank/DDBJ whole genome shotgun (WGS) entry which is preliminary data.</text>
</comment>
<feature type="region of interest" description="Disordered" evidence="1">
    <location>
        <begin position="1"/>
        <end position="33"/>
    </location>
</feature>
<dbReference type="AlphaFoldDB" id="A0AAE1FA76"/>
<dbReference type="Proteomes" id="UP001286313">
    <property type="component" value="Unassembled WGS sequence"/>
</dbReference>
<proteinExistence type="predicted"/>
<keyword evidence="3" id="KW-1185">Reference proteome</keyword>
<evidence type="ECO:0000313" key="3">
    <source>
        <dbReference type="Proteomes" id="UP001286313"/>
    </source>
</evidence>
<protein>
    <submittedName>
        <fullName evidence="2">Uncharacterized protein</fullName>
    </submittedName>
</protein>
<dbReference type="PANTHER" id="PTHR47018">
    <property type="entry name" value="CXC DOMAIN-CONTAINING PROTEIN-RELATED"/>
    <property type="match status" value="1"/>
</dbReference>
<evidence type="ECO:0000313" key="2">
    <source>
        <dbReference type="EMBL" id="KAK3870103.1"/>
    </source>
</evidence>